<accession>A0A7W8M775</accession>
<comment type="catalytic activity">
    <reaction evidence="5">
        <text>N(7)-methyl-GTP + H2O = N(7)-methyl-GMP + diphosphate + H(+)</text>
        <dbReference type="Rhea" id="RHEA:58744"/>
        <dbReference type="ChEBI" id="CHEBI:15377"/>
        <dbReference type="ChEBI" id="CHEBI:15378"/>
        <dbReference type="ChEBI" id="CHEBI:33019"/>
        <dbReference type="ChEBI" id="CHEBI:58285"/>
        <dbReference type="ChEBI" id="CHEBI:87133"/>
    </reaction>
</comment>
<dbReference type="Pfam" id="PF02545">
    <property type="entry name" value="Maf"/>
    <property type="match status" value="1"/>
</dbReference>
<comment type="subcellular location">
    <subcellularLocation>
        <location evidence="1 5">Cytoplasm</location>
    </subcellularLocation>
</comment>
<evidence type="ECO:0000256" key="4">
    <source>
        <dbReference type="ARBA" id="ARBA00023080"/>
    </source>
</evidence>
<dbReference type="AlphaFoldDB" id="A0A7W8M775"/>
<dbReference type="PANTHER" id="PTHR43213:SF10">
    <property type="entry name" value="7-METHYL-GTP PYROPHOSPHATASE"/>
    <property type="match status" value="1"/>
</dbReference>
<dbReference type="GO" id="GO:0005737">
    <property type="term" value="C:cytoplasm"/>
    <property type="evidence" value="ECO:0007669"/>
    <property type="project" value="UniProtKB-SubCell"/>
</dbReference>
<organism evidence="6 7">
    <name type="scientific">Quisquiliibacterium transsilvanicum</name>
    <dbReference type="NCBI Taxonomy" id="1549638"/>
    <lineage>
        <taxon>Bacteria</taxon>
        <taxon>Pseudomonadati</taxon>
        <taxon>Pseudomonadota</taxon>
        <taxon>Betaproteobacteria</taxon>
        <taxon>Burkholderiales</taxon>
        <taxon>Burkholderiaceae</taxon>
        <taxon>Quisquiliibacterium</taxon>
    </lineage>
</organism>
<dbReference type="PIRSF" id="PIRSF006305">
    <property type="entry name" value="Maf"/>
    <property type="match status" value="1"/>
</dbReference>
<feature type="active site" description="Proton acceptor" evidence="5">
    <location>
        <position position="84"/>
    </location>
</feature>
<proteinExistence type="inferred from homology"/>
<comment type="cofactor">
    <cofactor evidence="5">
        <name>a divalent metal cation</name>
        <dbReference type="ChEBI" id="CHEBI:60240"/>
    </cofactor>
</comment>
<feature type="site" description="Important for substrate specificity" evidence="5">
    <location>
        <position position="27"/>
    </location>
</feature>
<dbReference type="CDD" id="cd00555">
    <property type="entry name" value="Maf"/>
    <property type="match status" value="1"/>
</dbReference>
<dbReference type="EMBL" id="JACHGB010000001">
    <property type="protein sequence ID" value="MBB5270282.1"/>
    <property type="molecule type" value="Genomic_DNA"/>
</dbReference>
<comment type="similarity">
    <text evidence="5">Belongs to the Maf family. YceF subfamily.</text>
</comment>
<dbReference type="InterPro" id="IPR029001">
    <property type="entry name" value="ITPase-like_fam"/>
</dbReference>
<dbReference type="PANTHER" id="PTHR43213">
    <property type="entry name" value="BIFUNCTIONAL DTTP/UTP PYROPHOSPHATASE/METHYLTRANSFERASE PROTEIN-RELATED"/>
    <property type="match status" value="1"/>
</dbReference>
<comment type="caution">
    <text evidence="5">Lacks conserved residue(s) required for the propagation of feature annotation.</text>
</comment>
<evidence type="ECO:0000256" key="3">
    <source>
        <dbReference type="ARBA" id="ARBA00022801"/>
    </source>
</evidence>
<dbReference type="NCBIfam" id="TIGR00172">
    <property type="entry name" value="maf"/>
    <property type="match status" value="1"/>
</dbReference>
<evidence type="ECO:0000313" key="6">
    <source>
        <dbReference type="EMBL" id="MBB5270282.1"/>
    </source>
</evidence>
<dbReference type="GO" id="GO:0047429">
    <property type="term" value="F:nucleoside triphosphate diphosphatase activity"/>
    <property type="evidence" value="ECO:0007669"/>
    <property type="project" value="InterPro"/>
</dbReference>
<keyword evidence="7" id="KW-1185">Reference proteome</keyword>
<gene>
    <name evidence="6" type="ORF">HNQ70_000266</name>
</gene>
<dbReference type="HAMAP" id="MF_00528">
    <property type="entry name" value="Maf"/>
    <property type="match status" value="1"/>
</dbReference>
<keyword evidence="3 5" id="KW-0378">Hydrolase</keyword>
<evidence type="ECO:0000313" key="7">
    <source>
        <dbReference type="Proteomes" id="UP000532440"/>
    </source>
</evidence>
<dbReference type="Gene3D" id="3.90.950.10">
    <property type="match status" value="1"/>
</dbReference>
<dbReference type="EC" id="3.6.1.-" evidence="5"/>
<feature type="site" description="Important for substrate specificity" evidence="5">
    <location>
        <position position="170"/>
    </location>
</feature>
<evidence type="ECO:0000256" key="2">
    <source>
        <dbReference type="ARBA" id="ARBA00022490"/>
    </source>
</evidence>
<sequence>MTPLQHPDPAQAKIDARPLVLGSTSRYRRELLERLGLPFETIAPGTDETALPGEPPHALALRLSIAKAQATAALRPGALAIGSDQAASIDGRHAIGKPGTHRAAVEQLRMASGRTLSFHTGVALACPEAGFLRSGVVETRVRFRRLDDARIESYLGREPAYDCAGSARVEALGIALLESIEGPDPTALIGLPLILLTSFLEAAGRPVL</sequence>
<dbReference type="InterPro" id="IPR003697">
    <property type="entry name" value="Maf-like"/>
</dbReference>
<evidence type="ECO:0000256" key="1">
    <source>
        <dbReference type="ARBA" id="ARBA00004496"/>
    </source>
</evidence>
<name>A0A7W8M775_9BURK</name>
<evidence type="ECO:0000256" key="5">
    <source>
        <dbReference type="HAMAP-Rule" id="MF_00528"/>
    </source>
</evidence>
<comment type="caution">
    <text evidence="6">The sequence shown here is derived from an EMBL/GenBank/DDBJ whole genome shotgun (WGS) entry which is preliminary data.</text>
</comment>
<dbReference type="SUPFAM" id="SSF52972">
    <property type="entry name" value="ITPase-like"/>
    <property type="match status" value="1"/>
</dbReference>
<dbReference type="RefSeq" id="WP_246434534.1">
    <property type="nucleotide sequence ID" value="NZ_BAABEW010000015.1"/>
</dbReference>
<dbReference type="Proteomes" id="UP000532440">
    <property type="component" value="Unassembled WGS sequence"/>
</dbReference>
<dbReference type="GO" id="GO:0009117">
    <property type="term" value="P:nucleotide metabolic process"/>
    <property type="evidence" value="ECO:0007669"/>
    <property type="project" value="UniProtKB-KW"/>
</dbReference>
<reference evidence="6 7" key="1">
    <citation type="submission" date="2020-08" db="EMBL/GenBank/DDBJ databases">
        <title>Genomic Encyclopedia of Type Strains, Phase IV (KMG-IV): sequencing the most valuable type-strain genomes for metagenomic binning, comparative biology and taxonomic classification.</title>
        <authorList>
            <person name="Goeker M."/>
        </authorList>
    </citation>
    <scope>NUCLEOTIDE SEQUENCE [LARGE SCALE GENOMIC DNA]</scope>
    <source>
        <strain evidence="6 7">DSM 29781</strain>
    </source>
</reference>
<protein>
    <recommendedName>
        <fullName evidence="5">7-methyl-GTP pyrophosphatase</fullName>
        <shortName evidence="5">m(7)GTP pyrophosphatase</shortName>
        <ecNumber evidence="5">3.6.1.-</ecNumber>
    </recommendedName>
</protein>
<comment type="function">
    <text evidence="5">Nucleoside triphosphate pyrophosphatase that hydrolyzes 7-methyl-GTP (m(7)GTP). May have a dual role in cell division arrest and in preventing the incorporation of modified nucleotides into cellular nucleic acids.</text>
</comment>
<keyword evidence="2 5" id="KW-0963">Cytoplasm</keyword>
<keyword evidence="4 5" id="KW-0546">Nucleotide metabolism</keyword>
<feature type="site" description="Important for substrate specificity" evidence="5">
    <location>
        <position position="85"/>
    </location>
</feature>